<evidence type="ECO:0000313" key="6">
    <source>
        <dbReference type="EMBL" id="MCF6378325.1"/>
    </source>
</evidence>
<comment type="subunit">
    <text evidence="2">Forms a homooligomeric, either hexameric or heptameric, ring-like structure which stacks co-axially with the proteasomal alpha-rings.</text>
</comment>
<dbReference type="Pfam" id="PF10759">
    <property type="entry name" value="BPA"/>
    <property type="match status" value="1"/>
</dbReference>
<proteinExistence type="inferred from homology"/>
<comment type="caution">
    <text evidence="6">The sequence shown here is derived from an EMBL/GenBank/DDBJ whole genome shotgun (WGS) entry which is preliminary data.</text>
</comment>
<evidence type="ECO:0000256" key="5">
    <source>
        <dbReference type="SAM" id="MobiDB-lite"/>
    </source>
</evidence>
<protein>
    <recommendedName>
        <fullName evidence="3">Bacterial proteasome activator</fullName>
    </recommendedName>
</protein>
<reference evidence="6 7" key="1">
    <citation type="submission" date="2022-01" db="EMBL/GenBank/DDBJ databases">
        <title>Nocardioides sp. nov., an actinomycete isolated from mining soil.</title>
        <authorList>
            <person name="Liu L."/>
        </authorList>
    </citation>
    <scope>NUCLEOTIDE SEQUENCE [LARGE SCALE GENOMIC DNA]</scope>
    <source>
        <strain evidence="6 7">KLBMP 9356</strain>
    </source>
</reference>
<comment type="similarity">
    <text evidence="1">Belongs to the Bpa family.</text>
</comment>
<evidence type="ECO:0000256" key="3">
    <source>
        <dbReference type="ARBA" id="ARBA00014831"/>
    </source>
</evidence>
<feature type="region of interest" description="Disordered" evidence="5">
    <location>
        <begin position="139"/>
        <end position="177"/>
    </location>
</feature>
<evidence type="ECO:0000313" key="7">
    <source>
        <dbReference type="Proteomes" id="UP001201161"/>
    </source>
</evidence>
<accession>A0ABS9HAW7</accession>
<sequence length="177" mass="19041">MAQDSDRDGDGDGGGGERHITELVEQPAKVMRIGSMIRQLLEEVKAAPLDEASRQRLKEIHAASIKELESGLAPELVEELDRLSLPFTDDSTPSEGELRIAQAQLVGWLEGLFHGIQTAIYAQQMASRAQLEQIRRALPAGQGGPHGQGQPVGMPNMPGGQQPEPDESNGPANGMYL</sequence>
<feature type="compositionally biased region" description="Basic and acidic residues" evidence="5">
    <location>
        <begin position="1"/>
        <end position="22"/>
    </location>
</feature>
<feature type="region of interest" description="Disordered" evidence="5">
    <location>
        <begin position="1"/>
        <end position="23"/>
    </location>
</feature>
<evidence type="ECO:0000256" key="4">
    <source>
        <dbReference type="ARBA" id="ARBA00022942"/>
    </source>
</evidence>
<dbReference type="EMBL" id="JAKJHZ010000007">
    <property type="protein sequence ID" value="MCF6378325.1"/>
    <property type="molecule type" value="Genomic_DNA"/>
</dbReference>
<evidence type="ECO:0000256" key="2">
    <source>
        <dbReference type="ARBA" id="ARBA00011402"/>
    </source>
</evidence>
<keyword evidence="4 6" id="KW-0647">Proteasome</keyword>
<gene>
    <name evidence="6" type="ORF">L2K70_11990</name>
</gene>
<name>A0ABS9HAW7_9ACTN</name>
<organism evidence="6 7">
    <name type="scientific">Nocardioides potassii</name>
    <dbReference type="NCBI Taxonomy" id="2911371"/>
    <lineage>
        <taxon>Bacteria</taxon>
        <taxon>Bacillati</taxon>
        <taxon>Actinomycetota</taxon>
        <taxon>Actinomycetes</taxon>
        <taxon>Propionibacteriales</taxon>
        <taxon>Nocardioidaceae</taxon>
        <taxon>Nocardioides</taxon>
    </lineage>
</organism>
<dbReference type="Proteomes" id="UP001201161">
    <property type="component" value="Unassembled WGS sequence"/>
</dbReference>
<evidence type="ECO:0000256" key="1">
    <source>
        <dbReference type="ARBA" id="ARBA00006639"/>
    </source>
</evidence>
<dbReference type="InterPro" id="IPR019695">
    <property type="entry name" value="Proteasome_act"/>
</dbReference>
<keyword evidence="7" id="KW-1185">Reference proteome</keyword>
<dbReference type="GO" id="GO:0000502">
    <property type="term" value="C:proteasome complex"/>
    <property type="evidence" value="ECO:0007669"/>
    <property type="project" value="UniProtKB-KW"/>
</dbReference>